<sequence>MGLVGARARSRLFASAVEPDNREVGMLEDTVSGFLLFLATGLGAAVTALWAGMAIWTWRDIRARSRDNLAHITATALVALLNIFGLLVYLMLRPRETLAEAYERSLEEEALLQGIEEKPMCPGCGRPTQMAWQVCPYCHTRLRKPCLQCGQLLELAWTLCPYCTAVQAVDAAPRSRRRAPQPAPLEYMEGDGAIE</sequence>
<name>A0A2M8NYE1_9CHLR</name>
<feature type="domain" description="DZANK-type" evidence="2">
    <location>
        <begin position="121"/>
        <end position="163"/>
    </location>
</feature>
<dbReference type="InterPro" id="IPR024064">
    <property type="entry name" value="FdhE-like_sf"/>
</dbReference>
<keyword evidence="1" id="KW-0472">Membrane</keyword>
<proteinExistence type="predicted"/>
<evidence type="ECO:0000313" key="4">
    <source>
        <dbReference type="Proteomes" id="UP000228921"/>
    </source>
</evidence>
<feature type="transmembrane region" description="Helical" evidence="1">
    <location>
        <begin position="34"/>
        <end position="57"/>
    </location>
</feature>
<dbReference type="Pfam" id="PF12773">
    <property type="entry name" value="DZR"/>
    <property type="match status" value="1"/>
</dbReference>
<evidence type="ECO:0000256" key="1">
    <source>
        <dbReference type="SAM" id="Phobius"/>
    </source>
</evidence>
<reference evidence="3 4" key="1">
    <citation type="submission" date="2017-11" db="EMBL/GenBank/DDBJ databases">
        <title>Evolution of Phototrophy in the Chloroflexi Phylum Driven by Horizontal Gene Transfer.</title>
        <authorList>
            <person name="Ward L.M."/>
            <person name="Hemp J."/>
            <person name="Shih P.M."/>
            <person name="Mcglynn S.E."/>
            <person name="Fischer W."/>
        </authorList>
    </citation>
    <scope>NUCLEOTIDE SEQUENCE [LARGE SCALE GENOMIC DNA]</scope>
    <source>
        <strain evidence="3">CP2_2F</strain>
    </source>
</reference>
<dbReference type="AlphaFoldDB" id="A0A2M8NYE1"/>
<keyword evidence="1" id="KW-0812">Transmembrane</keyword>
<dbReference type="SUPFAM" id="SSF144020">
    <property type="entry name" value="FdhE-like"/>
    <property type="match status" value="1"/>
</dbReference>
<organism evidence="3 4">
    <name type="scientific">Candidatus Thermofonsia Clade 1 bacterium</name>
    <dbReference type="NCBI Taxonomy" id="2364210"/>
    <lineage>
        <taxon>Bacteria</taxon>
        <taxon>Bacillati</taxon>
        <taxon>Chloroflexota</taxon>
        <taxon>Candidatus Thermofontia</taxon>
        <taxon>Candidatus Thermofonsia Clade 1</taxon>
    </lineage>
</organism>
<dbReference type="Proteomes" id="UP000228921">
    <property type="component" value="Unassembled WGS sequence"/>
</dbReference>
<accession>A0A2M8NYE1</accession>
<evidence type="ECO:0000259" key="2">
    <source>
        <dbReference type="Pfam" id="PF12773"/>
    </source>
</evidence>
<evidence type="ECO:0000313" key="3">
    <source>
        <dbReference type="EMBL" id="PJF30315.1"/>
    </source>
</evidence>
<keyword evidence="1" id="KW-1133">Transmembrane helix</keyword>
<feature type="transmembrane region" description="Helical" evidence="1">
    <location>
        <begin position="69"/>
        <end position="92"/>
    </location>
</feature>
<dbReference type="EMBL" id="PGTK01000012">
    <property type="protein sequence ID" value="PJF30315.1"/>
    <property type="molecule type" value="Genomic_DNA"/>
</dbReference>
<dbReference type="InterPro" id="IPR025874">
    <property type="entry name" value="DZR"/>
</dbReference>
<gene>
    <name evidence="3" type="ORF">CUN51_08385</name>
</gene>
<protein>
    <submittedName>
        <fullName evidence="3">Zinc ribbon domain-containing protein</fullName>
    </submittedName>
</protein>
<comment type="caution">
    <text evidence="3">The sequence shown here is derived from an EMBL/GenBank/DDBJ whole genome shotgun (WGS) entry which is preliminary data.</text>
</comment>